<dbReference type="GO" id="GO:0008783">
    <property type="term" value="F:agmatinase activity"/>
    <property type="evidence" value="ECO:0007669"/>
    <property type="project" value="TreeGrafter"/>
</dbReference>
<feature type="binding site" evidence="4">
    <location>
        <position position="245"/>
    </location>
    <ligand>
        <name>Mn(2+)</name>
        <dbReference type="ChEBI" id="CHEBI:29035"/>
        <label>1</label>
    </ligand>
</feature>
<name>F7ZHW4_ROSLO</name>
<dbReference type="InterPro" id="IPR005925">
    <property type="entry name" value="Agmatinase-rel"/>
</dbReference>
<evidence type="ECO:0000256" key="4">
    <source>
        <dbReference type="PIRSR" id="PIRSR036979-1"/>
    </source>
</evidence>
<dbReference type="InterPro" id="IPR006035">
    <property type="entry name" value="Ureohydrolase"/>
</dbReference>
<keyword evidence="4" id="KW-0464">Manganese</keyword>
<reference evidence="6 7" key="1">
    <citation type="journal article" date="2011" name="BMC Genomics">
        <title>Comparative genome analysis and genome-guided physiological analysis of Roseobacter litoralis.</title>
        <authorList>
            <person name="Kalhoefer D."/>
            <person name="Thole S."/>
            <person name="Voget S."/>
            <person name="Lehmann R."/>
            <person name="Liesegang H."/>
            <person name="Wollher A."/>
            <person name="Daniel R."/>
            <person name="Simon M."/>
            <person name="Brinkhoff T."/>
        </authorList>
    </citation>
    <scope>NUCLEOTIDE SEQUENCE [LARGE SCALE GENOMIC DNA]</scope>
    <source>
        <strain evidence="7">ATCC 49566 / DSM 6996 / JCM 21268 / NBRC 15278 / OCh 149</strain>
    </source>
</reference>
<organism evidence="6 7">
    <name type="scientific">Roseobacter litoralis (strain ATCC 49566 / DSM 6996 / JCM 21268 / NBRC 15278 / OCh 149)</name>
    <dbReference type="NCBI Taxonomy" id="391595"/>
    <lineage>
        <taxon>Bacteria</taxon>
        <taxon>Pseudomonadati</taxon>
        <taxon>Pseudomonadota</taxon>
        <taxon>Alphaproteobacteria</taxon>
        <taxon>Rhodobacterales</taxon>
        <taxon>Roseobacteraceae</taxon>
        <taxon>Roseobacter</taxon>
    </lineage>
</organism>
<proteinExistence type="inferred from homology"/>
<evidence type="ECO:0000256" key="2">
    <source>
        <dbReference type="ARBA" id="ARBA00022723"/>
    </source>
</evidence>
<keyword evidence="3 5" id="KW-0378">Hydrolase</keyword>
<dbReference type="EMBL" id="CP002623">
    <property type="protein sequence ID" value="AEI93724.1"/>
    <property type="molecule type" value="Genomic_DNA"/>
</dbReference>
<evidence type="ECO:0000256" key="3">
    <source>
        <dbReference type="ARBA" id="ARBA00022801"/>
    </source>
</evidence>
<dbReference type="PANTHER" id="PTHR11358">
    <property type="entry name" value="ARGINASE/AGMATINASE"/>
    <property type="match status" value="1"/>
</dbReference>
<dbReference type="InterPro" id="IPR023696">
    <property type="entry name" value="Ureohydrolase_dom_sf"/>
</dbReference>
<dbReference type="InterPro" id="IPR020855">
    <property type="entry name" value="Ureohydrolase_Mn_BS"/>
</dbReference>
<feature type="binding site" evidence="4">
    <location>
        <position position="158"/>
    </location>
    <ligand>
        <name>Mn(2+)</name>
        <dbReference type="ChEBI" id="CHEBI:29035"/>
        <label>1</label>
    </ligand>
</feature>
<keyword evidence="7" id="KW-1185">Reference proteome</keyword>
<dbReference type="HOGENOM" id="CLU_039478_0_0_5"/>
<dbReference type="PIRSF" id="PIRSF036979">
    <property type="entry name" value="Arginase"/>
    <property type="match status" value="1"/>
</dbReference>
<dbReference type="PANTHER" id="PTHR11358:SF26">
    <property type="entry name" value="GUANIDINO ACID HYDROLASE, MITOCHONDRIAL"/>
    <property type="match status" value="1"/>
</dbReference>
<sequence length="322" mass="34798">MTDAPFSFQPVSAMEVPRFAGVPTFMRLPFVPLESPHIAQVDIGLVGVPWDTGTTNRPGARHGPRQLRDLSTMIRARHPVSGVEPFMARNCADLGDCPVNPADTMDTLDRVSTYFKSLKAAGITPLVAGGDHLITLPVLRGLAQNAPLGLVHFDAHTDLFDSYFSGCKFTHGTPFRRAIEEGLLDPKRMIQIGIRGTRGGDDVEWGLEQGIRIVTIEELYDLGLDAVMEEARTVVGDQPTYLSFDIDSIDPSFAPGTGTPEIGGFTTFEAQKMVRQLSGLNLVGADLVEVSPPFDPSGGTAWVGVSLMFEILCLLCENASDP</sequence>
<comment type="similarity">
    <text evidence="1">Belongs to the arginase family. Agmatinase subfamily.</text>
</comment>
<evidence type="ECO:0000256" key="5">
    <source>
        <dbReference type="RuleBase" id="RU003684"/>
    </source>
</evidence>
<gene>
    <name evidence="6" type="ordered locus">RLO149_c017320</name>
</gene>
<dbReference type="STRING" id="391595.RLO149_c017320"/>
<dbReference type="AlphaFoldDB" id="F7ZHW4"/>
<keyword evidence="2 4" id="KW-0479">Metal-binding</keyword>
<dbReference type="Proteomes" id="UP000001353">
    <property type="component" value="Chromosome"/>
</dbReference>
<feature type="binding site" evidence="4">
    <location>
        <position position="154"/>
    </location>
    <ligand>
        <name>Mn(2+)</name>
        <dbReference type="ChEBI" id="CHEBI:29035"/>
        <label>1</label>
    </ligand>
</feature>
<evidence type="ECO:0000313" key="6">
    <source>
        <dbReference type="EMBL" id="AEI93724.1"/>
    </source>
</evidence>
<comment type="cofactor">
    <cofactor evidence="4">
        <name>Mn(2+)</name>
        <dbReference type="ChEBI" id="CHEBI:29035"/>
    </cofactor>
    <text evidence="4">Binds 2 manganese ions per subunit.</text>
</comment>
<feature type="binding site" evidence="4">
    <location>
        <position position="132"/>
    </location>
    <ligand>
        <name>Mn(2+)</name>
        <dbReference type="ChEBI" id="CHEBI:29035"/>
        <label>1</label>
    </ligand>
</feature>
<dbReference type="PRINTS" id="PR00116">
    <property type="entry name" value="ARGINASE"/>
</dbReference>
<dbReference type="OrthoDB" id="9788689at2"/>
<feature type="binding site" evidence="4">
    <location>
        <position position="247"/>
    </location>
    <ligand>
        <name>Mn(2+)</name>
        <dbReference type="ChEBI" id="CHEBI:29035"/>
        <label>1</label>
    </ligand>
</feature>
<evidence type="ECO:0000313" key="7">
    <source>
        <dbReference type="Proteomes" id="UP000001353"/>
    </source>
</evidence>
<accession>F7ZHW4</accession>
<dbReference type="PROSITE" id="PS51409">
    <property type="entry name" value="ARGINASE_2"/>
    <property type="match status" value="1"/>
</dbReference>
<dbReference type="Gene3D" id="3.40.800.10">
    <property type="entry name" value="Ureohydrolase domain"/>
    <property type="match status" value="1"/>
</dbReference>
<evidence type="ECO:0000256" key="1">
    <source>
        <dbReference type="ARBA" id="ARBA00009227"/>
    </source>
</evidence>
<dbReference type="eggNOG" id="COG0010">
    <property type="taxonomic scope" value="Bacteria"/>
</dbReference>
<dbReference type="GO" id="GO:0046872">
    <property type="term" value="F:metal ion binding"/>
    <property type="evidence" value="ECO:0007669"/>
    <property type="project" value="UniProtKB-KW"/>
</dbReference>
<dbReference type="PROSITE" id="PS01053">
    <property type="entry name" value="ARGINASE_1"/>
    <property type="match status" value="1"/>
</dbReference>
<feature type="binding site" evidence="4">
    <location>
        <position position="156"/>
    </location>
    <ligand>
        <name>Mn(2+)</name>
        <dbReference type="ChEBI" id="CHEBI:29035"/>
        <label>1</label>
    </ligand>
</feature>
<dbReference type="SUPFAM" id="SSF52768">
    <property type="entry name" value="Arginase/deacetylase"/>
    <property type="match status" value="1"/>
</dbReference>
<dbReference type="GO" id="GO:0033389">
    <property type="term" value="P:putrescine biosynthetic process from arginine, via agmatine"/>
    <property type="evidence" value="ECO:0007669"/>
    <property type="project" value="TreeGrafter"/>
</dbReference>
<dbReference type="Pfam" id="PF00491">
    <property type="entry name" value="Arginase"/>
    <property type="match status" value="1"/>
</dbReference>
<protein>
    <submittedName>
        <fullName evidence="6">Agmatinase</fullName>
    </submittedName>
</protein>
<dbReference type="RefSeq" id="WP_013961657.1">
    <property type="nucleotide sequence ID" value="NC_015730.1"/>
</dbReference>
<dbReference type="KEGG" id="rli:RLO149_c017320"/>
<dbReference type="NCBIfam" id="TIGR01230">
    <property type="entry name" value="agmatinase"/>
    <property type="match status" value="1"/>
</dbReference>
<dbReference type="CDD" id="cd11592">
    <property type="entry name" value="Agmatinase_PAH"/>
    <property type="match status" value="1"/>
</dbReference>